<organism evidence="1 2">
    <name type="scientific">Trifolium subterraneum</name>
    <name type="common">Subterranean clover</name>
    <dbReference type="NCBI Taxonomy" id="3900"/>
    <lineage>
        <taxon>Eukaryota</taxon>
        <taxon>Viridiplantae</taxon>
        <taxon>Streptophyta</taxon>
        <taxon>Embryophyta</taxon>
        <taxon>Tracheophyta</taxon>
        <taxon>Spermatophyta</taxon>
        <taxon>Magnoliopsida</taxon>
        <taxon>eudicotyledons</taxon>
        <taxon>Gunneridae</taxon>
        <taxon>Pentapetalae</taxon>
        <taxon>rosids</taxon>
        <taxon>fabids</taxon>
        <taxon>Fabales</taxon>
        <taxon>Fabaceae</taxon>
        <taxon>Papilionoideae</taxon>
        <taxon>50 kb inversion clade</taxon>
        <taxon>NPAAA clade</taxon>
        <taxon>Hologalegina</taxon>
        <taxon>IRL clade</taxon>
        <taxon>Trifolieae</taxon>
        <taxon>Trifolium</taxon>
    </lineage>
</organism>
<dbReference type="AlphaFoldDB" id="A0A2Z6MIT9"/>
<reference evidence="2" key="1">
    <citation type="journal article" date="2017" name="Front. Plant Sci.">
        <title>Climate Clever Clovers: New Paradigm to Reduce the Environmental Footprint of Ruminants by Breeding Low Methanogenic Forages Utilizing Haplotype Variation.</title>
        <authorList>
            <person name="Kaur P."/>
            <person name="Appels R."/>
            <person name="Bayer P.E."/>
            <person name="Keeble-Gagnere G."/>
            <person name="Wang J."/>
            <person name="Hirakawa H."/>
            <person name="Shirasawa K."/>
            <person name="Vercoe P."/>
            <person name="Stefanova K."/>
            <person name="Durmic Z."/>
            <person name="Nichols P."/>
            <person name="Revell C."/>
            <person name="Isobe S.N."/>
            <person name="Edwards D."/>
            <person name="Erskine W."/>
        </authorList>
    </citation>
    <scope>NUCLEOTIDE SEQUENCE [LARGE SCALE GENOMIC DNA]</scope>
    <source>
        <strain evidence="2">cv. Daliak</strain>
    </source>
</reference>
<evidence type="ECO:0000313" key="2">
    <source>
        <dbReference type="Proteomes" id="UP000242715"/>
    </source>
</evidence>
<accession>A0A2Z6MIT9</accession>
<dbReference type="Proteomes" id="UP000242715">
    <property type="component" value="Unassembled WGS sequence"/>
</dbReference>
<evidence type="ECO:0000313" key="1">
    <source>
        <dbReference type="EMBL" id="GAU29743.1"/>
    </source>
</evidence>
<gene>
    <name evidence="1" type="ORF">TSUD_392320</name>
</gene>
<name>A0A2Z6MIT9_TRISU</name>
<protein>
    <submittedName>
        <fullName evidence="1">Uncharacterized protein</fullName>
    </submittedName>
</protein>
<proteinExistence type="predicted"/>
<sequence>MSTMRIPIFEATEDAYWWVLCTEKYFKLRSTPETLKMTVAALAMKGHALTWWLRWHPRHRWMNWDAFTSVLLWQFKLEWRVILPLPDDEAYTTFEPQQLTQGDNVVEQSTTVEEIIDGFNQHSSSIKVADMEENHVGDEFEDQSHNNLLEKLSSTRQWKIKDEFNYILDERKVVPMSVYDNLDVDITGIQHDSRFVPPDKLYNSNVDQILGTYCFIPTNCLTKSVFMMLHSKVDLWCFDGKCVTRNITTKGPHCEFVTLVANTLSFAMSRTKPLVGGLFSMGCTMASPWEEFARQICSRIHLITTLPLRFKEEVVMNLVSLRWFYCPHVLPTPLEQLILKLDFRPPAKPPSLLASFSTDRTSATKMKRFSLVTEHEVPWKEISPPPEPPDKVVMLLPLFISSLLMSTRNISISCTRVEKRTVRGKESSIHYGVEKLEELSIHWIVAQSLLASLICNGNMDMLLSKETYKGKGMFGVDDDLRVGATAISKKDCGPLSLSTLERWKTPCFLSHVKSDGLETYHNNWYVLCYAGVTLVKVVAFHNPNLVKKFHYKKQLSRKVNLEDYEKLELKVKNLFVLDGISSNQLVMAFDLEDKIIFRGVGNDMINVVSIRCLFTNMFYNEEIICDIKDVEVEKLRKTMHRRINRLWCCYKSVRRRERKKWDPGGYLEMCTTVWSFKFKQWDPGKIGARSKFHNLEDKVDFEGVGNVMILEAQIMSSPKVKGSGDSSTL</sequence>
<dbReference type="EMBL" id="DF973404">
    <property type="protein sequence ID" value="GAU29743.1"/>
    <property type="molecule type" value="Genomic_DNA"/>
</dbReference>
<keyword evidence="2" id="KW-1185">Reference proteome</keyword>